<gene>
    <name evidence="1" type="ORF">MBUL_01682</name>
</gene>
<dbReference type="PROSITE" id="PS51257">
    <property type="entry name" value="PROKAR_LIPOPROTEIN"/>
    <property type="match status" value="1"/>
</dbReference>
<dbReference type="AlphaFoldDB" id="A0A679J3F8"/>
<proteinExistence type="predicted"/>
<organism evidence="1">
    <name type="scientific">Methylobacterium bullatum</name>
    <dbReference type="NCBI Taxonomy" id="570505"/>
    <lineage>
        <taxon>Bacteria</taxon>
        <taxon>Pseudomonadati</taxon>
        <taxon>Pseudomonadota</taxon>
        <taxon>Alphaproteobacteria</taxon>
        <taxon>Hyphomicrobiales</taxon>
        <taxon>Methylobacteriaceae</taxon>
        <taxon>Methylobacterium</taxon>
    </lineage>
</organism>
<dbReference type="EMBL" id="LR743504">
    <property type="protein sequence ID" value="CAA2102432.1"/>
    <property type="molecule type" value="Genomic_DNA"/>
</dbReference>
<sequence>MPVTRRARTDRATSRRAAGAWLGLVAVALTGCGRPDPAPAPGAILTMRERVAALALRQSGFGSISVIPVRFEHSRIAGPFEDDGRTLYCVSARMMGRRFLKGEKAKAVIREEAGKLSILEDVEEVCEGHRTEPFKELEALGNAKG</sequence>
<name>A0A679J3F8_9HYPH</name>
<protein>
    <recommendedName>
        <fullName evidence="2">Lipoprotein</fullName>
    </recommendedName>
</protein>
<reference evidence="1" key="1">
    <citation type="submission" date="2019-12" db="EMBL/GenBank/DDBJ databases">
        <authorList>
            <person name="Cremers G."/>
        </authorList>
    </citation>
    <scope>NUCLEOTIDE SEQUENCE</scope>
    <source>
        <strain evidence="1">Mbul1</strain>
    </source>
</reference>
<evidence type="ECO:0008006" key="2">
    <source>
        <dbReference type="Google" id="ProtNLM"/>
    </source>
</evidence>
<evidence type="ECO:0000313" key="1">
    <source>
        <dbReference type="EMBL" id="CAA2102432.1"/>
    </source>
</evidence>
<accession>A0A679J3F8</accession>